<gene>
    <name evidence="2" type="ORF">DFJ75_4595</name>
</gene>
<evidence type="ECO:0000313" key="2">
    <source>
        <dbReference type="EMBL" id="RKR97704.1"/>
    </source>
</evidence>
<feature type="compositionally biased region" description="Acidic residues" evidence="1">
    <location>
        <begin position="93"/>
        <end position="105"/>
    </location>
</feature>
<name>A0A495KAU5_WILMA</name>
<proteinExistence type="predicted"/>
<evidence type="ECO:0000313" key="3">
    <source>
        <dbReference type="Proteomes" id="UP000274762"/>
    </source>
</evidence>
<dbReference type="EMBL" id="RBKV01000001">
    <property type="protein sequence ID" value="RKR97704.1"/>
    <property type="molecule type" value="Genomic_DNA"/>
</dbReference>
<organism evidence="2 3">
    <name type="scientific">Williamsia marianensis</name>
    <dbReference type="NCBI Taxonomy" id="85044"/>
    <lineage>
        <taxon>Bacteria</taxon>
        <taxon>Bacillati</taxon>
        <taxon>Actinomycetota</taxon>
        <taxon>Actinomycetes</taxon>
        <taxon>Mycobacteriales</taxon>
        <taxon>Nocardiaceae</taxon>
        <taxon>Williamsia</taxon>
    </lineage>
</organism>
<feature type="compositionally biased region" description="Acidic residues" evidence="1">
    <location>
        <begin position="73"/>
        <end position="84"/>
    </location>
</feature>
<sequence length="105" mass="10950">MTSPNDPLSDIFSQIAADDAVDPAVFDQSLEAAFDHDGSGFDELVPDNDDSSTEGDLVAGVDGGDVDSHDDAFETDDADIDGDATDFTLGPDLTDDYSTGDDLTL</sequence>
<dbReference type="AlphaFoldDB" id="A0A495KAU5"/>
<feature type="region of interest" description="Disordered" evidence="1">
    <location>
        <begin position="36"/>
        <end position="105"/>
    </location>
</feature>
<dbReference type="Proteomes" id="UP000274762">
    <property type="component" value="Unassembled WGS sequence"/>
</dbReference>
<accession>A0A495KAU5</accession>
<evidence type="ECO:0000256" key="1">
    <source>
        <dbReference type="SAM" id="MobiDB-lite"/>
    </source>
</evidence>
<feature type="compositionally biased region" description="Acidic residues" evidence="1">
    <location>
        <begin position="44"/>
        <end position="53"/>
    </location>
</feature>
<protein>
    <submittedName>
        <fullName evidence="2">Uncharacterized protein</fullName>
    </submittedName>
</protein>
<comment type="caution">
    <text evidence="2">The sequence shown here is derived from an EMBL/GenBank/DDBJ whole genome shotgun (WGS) entry which is preliminary data.</text>
</comment>
<reference evidence="2 3" key="1">
    <citation type="submission" date="2018-10" db="EMBL/GenBank/DDBJ databases">
        <title>Sequencing the genomes of 1000 actinobacteria strains.</title>
        <authorList>
            <person name="Klenk H.-P."/>
        </authorList>
    </citation>
    <scope>NUCLEOTIDE SEQUENCE [LARGE SCALE GENOMIC DNA]</scope>
    <source>
        <strain evidence="2 3">DSM 44343</strain>
    </source>
</reference>
<dbReference type="RefSeq" id="WP_062794741.1">
    <property type="nucleotide sequence ID" value="NZ_CBCRXS010000001.1"/>
</dbReference>